<dbReference type="EMBL" id="MU865153">
    <property type="protein sequence ID" value="KAK4456903.1"/>
    <property type="molecule type" value="Genomic_DNA"/>
</dbReference>
<dbReference type="SUPFAM" id="SSF47459">
    <property type="entry name" value="HLH, helix-loop-helix DNA-binding domain"/>
    <property type="match status" value="1"/>
</dbReference>
<evidence type="ECO:0000313" key="3">
    <source>
        <dbReference type="EMBL" id="KAK4456903.1"/>
    </source>
</evidence>
<dbReference type="GO" id="GO:0046983">
    <property type="term" value="F:protein dimerization activity"/>
    <property type="evidence" value="ECO:0007669"/>
    <property type="project" value="InterPro"/>
</dbReference>
<organism evidence="3 4">
    <name type="scientific">Cladorrhinum samala</name>
    <dbReference type="NCBI Taxonomy" id="585594"/>
    <lineage>
        <taxon>Eukaryota</taxon>
        <taxon>Fungi</taxon>
        <taxon>Dikarya</taxon>
        <taxon>Ascomycota</taxon>
        <taxon>Pezizomycotina</taxon>
        <taxon>Sordariomycetes</taxon>
        <taxon>Sordariomycetidae</taxon>
        <taxon>Sordariales</taxon>
        <taxon>Podosporaceae</taxon>
        <taxon>Cladorrhinum</taxon>
    </lineage>
</organism>
<feature type="region of interest" description="Disordered" evidence="1">
    <location>
        <begin position="1"/>
        <end position="26"/>
    </location>
</feature>
<name>A0AAV9H865_9PEZI</name>
<evidence type="ECO:0000259" key="2">
    <source>
        <dbReference type="PROSITE" id="PS50888"/>
    </source>
</evidence>
<dbReference type="Proteomes" id="UP001321749">
    <property type="component" value="Unassembled WGS sequence"/>
</dbReference>
<dbReference type="Pfam" id="PF00010">
    <property type="entry name" value="HLH"/>
    <property type="match status" value="1"/>
</dbReference>
<dbReference type="PROSITE" id="PS50888">
    <property type="entry name" value="BHLH"/>
    <property type="match status" value="1"/>
</dbReference>
<dbReference type="InterPro" id="IPR036638">
    <property type="entry name" value="HLH_DNA-bd_sf"/>
</dbReference>
<evidence type="ECO:0000313" key="4">
    <source>
        <dbReference type="Proteomes" id="UP001321749"/>
    </source>
</evidence>
<feature type="region of interest" description="Disordered" evidence="1">
    <location>
        <begin position="294"/>
        <end position="336"/>
    </location>
</feature>
<keyword evidence="4" id="KW-1185">Reference proteome</keyword>
<protein>
    <recommendedName>
        <fullName evidence="2">BHLH domain-containing protein</fullName>
    </recommendedName>
</protein>
<reference evidence="3" key="1">
    <citation type="journal article" date="2023" name="Mol. Phylogenet. Evol.">
        <title>Genome-scale phylogeny and comparative genomics of the fungal order Sordariales.</title>
        <authorList>
            <person name="Hensen N."/>
            <person name="Bonometti L."/>
            <person name="Westerberg I."/>
            <person name="Brannstrom I.O."/>
            <person name="Guillou S."/>
            <person name="Cros-Aarteil S."/>
            <person name="Calhoun S."/>
            <person name="Haridas S."/>
            <person name="Kuo A."/>
            <person name="Mondo S."/>
            <person name="Pangilinan J."/>
            <person name="Riley R."/>
            <person name="LaButti K."/>
            <person name="Andreopoulos B."/>
            <person name="Lipzen A."/>
            <person name="Chen C."/>
            <person name="Yan M."/>
            <person name="Daum C."/>
            <person name="Ng V."/>
            <person name="Clum A."/>
            <person name="Steindorff A."/>
            <person name="Ohm R.A."/>
            <person name="Martin F."/>
            <person name="Silar P."/>
            <person name="Natvig D.O."/>
            <person name="Lalanne C."/>
            <person name="Gautier V."/>
            <person name="Ament-Velasquez S.L."/>
            <person name="Kruys A."/>
            <person name="Hutchinson M.I."/>
            <person name="Powell A.J."/>
            <person name="Barry K."/>
            <person name="Miller A.N."/>
            <person name="Grigoriev I.V."/>
            <person name="Debuchy R."/>
            <person name="Gladieux P."/>
            <person name="Hiltunen Thoren M."/>
            <person name="Johannesson H."/>
        </authorList>
    </citation>
    <scope>NUCLEOTIDE SEQUENCE</scope>
    <source>
        <strain evidence="3">PSN324</strain>
    </source>
</reference>
<dbReference type="InterPro" id="IPR011598">
    <property type="entry name" value="bHLH_dom"/>
</dbReference>
<proteinExistence type="predicted"/>
<dbReference type="Gene3D" id="4.10.280.10">
    <property type="entry name" value="Helix-loop-helix DNA-binding domain"/>
    <property type="match status" value="1"/>
</dbReference>
<sequence>MHPLASDLALYSPDTGSESSFPERHLEDDIPAFSNIDLNFSQPTLPKPQSFDSSFWSQSWLGQTQSLLDRSHIPPHLAAIEHAPIIADSFRTAVTTSPVQAEWDLFRATSGHSPGGFNWSAAQGQQNLEDDSDSINDSLEEFCPPVSTWPTAHSLRRRSTHRVSKPSRLPVTQSLQIVSDSHMFLPQPSRDRIVLSPDSAAADITLQEEPLESKLHSKRVAHKLSEKSRRNRLTVAIREIQKLLPSESETEDSPRHDIDLLVRPGVPTSKLDVVEMAVGFIKKLKEENVQIARKLKEMEGKQKPQESRRQQEDKEEKGSGDDTISEPREKEASTTP</sequence>
<evidence type="ECO:0000256" key="1">
    <source>
        <dbReference type="SAM" id="MobiDB-lite"/>
    </source>
</evidence>
<reference evidence="3" key="2">
    <citation type="submission" date="2023-06" db="EMBL/GenBank/DDBJ databases">
        <authorList>
            <consortium name="Lawrence Berkeley National Laboratory"/>
            <person name="Mondo S.J."/>
            <person name="Hensen N."/>
            <person name="Bonometti L."/>
            <person name="Westerberg I."/>
            <person name="Brannstrom I.O."/>
            <person name="Guillou S."/>
            <person name="Cros-Aarteil S."/>
            <person name="Calhoun S."/>
            <person name="Haridas S."/>
            <person name="Kuo A."/>
            <person name="Pangilinan J."/>
            <person name="Riley R."/>
            <person name="Labutti K."/>
            <person name="Andreopoulos B."/>
            <person name="Lipzen A."/>
            <person name="Chen C."/>
            <person name="Yanf M."/>
            <person name="Daum C."/>
            <person name="Ng V."/>
            <person name="Clum A."/>
            <person name="Steindorff A."/>
            <person name="Ohm R."/>
            <person name="Martin F."/>
            <person name="Silar P."/>
            <person name="Natvig D."/>
            <person name="Lalanne C."/>
            <person name="Gautier V."/>
            <person name="Ament-Velasquez S.L."/>
            <person name="Kruys A."/>
            <person name="Hutchinson M.I."/>
            <person name="Powell A.J."/>
            <person name="Barry K."/>
            <person name="Miller A.N."/>
            <person name="Grigoriev I.V."/>
            <person name="Debuchy R."/>
            <person name="Gladieux P."/>
            <person name="Thoren M.H."/>
            <person name="Johannesson H."/>
        </authorList>
    </citation>
    <scope>NUCLEOTIDE SEQUENCE</scope>
    <source>
        <strain evidence="3">PSN324</strain>
    </source>
</reference>
<dbReference type="SMART" id="SM00353">
    <property type="entry name" value="HLH"/>
    <property type="match status" value="1"/>
</dbReference>
<gene>
    <name evidence="3" type="ORF">QBC42DRAFT_320809</name>
</gene>
<feature type="domain" description="BHLH" evidence="2">
    <location>
        <begin position="217"/>
        <end position="284"/>
    </location>
</feature>
<comment type="caution">
    <text evidence="3">The sequence shown here is derived from an EMBL/GenBank/DDBJ whole genome shotgun (WGS) entry which is preliminary data.</text>
</comment>
<accession>A0AAV9H865</accession>
<dbReference type="AlphaFoldDB" id="A0AAV9H865"/>